<sequence length="137" mass="15103">MDMHNLMSKLVTYGTFGLVRDKGRKRSESPLASTPPPNHPNASYNSCWPSNGAKGADTVNRAEARRTGNLDQITSSQALRYNYRRAHSSQYNNNNNPQDSSHLPAFYSPDVIIRHTSGSSSDDFISAEGSIRTVLMA</sequence>
<evidence type="ECO:0000313" key="2">
    <source>
        <dbReference type="EMBL" id="CAK7905129.1"/>
    </source>
</evidence>
<feature type="region of interest" description="Disordered" evidence="1">
    <location>
        <begin position="24"/>
        <end position="57"/>
    </location>
</feature>
<keyword evidence="3" id="KW-1185">Reference proteome</keyword>
<evidence type="ECO:0000256" key="1">
    <source>
        <dbReference type="SAM" id="MobiDB-lite"/>
    </source>
</evidence>
<gene>
    <name evidence="2" type="ORF">CAAN4_D12662</name>
</gene>
<feature type="compositionally biased region" description="Polar residues" evidence="1">
    <location>
        <begin position="88"/>
        <end position="101"/>
    </location>
</feature>
<dbReference type="EMBL" id="OZ004256">
    <property type="protein sequence ID" value="CAK7905129.1"/>
    <property type="molecule type" value="Genomic_DNA"/>
</dbReference>
<protein>
    <submittedName>
        <fullName evidence="2">Uncharacterized protein</fullName>
    </submittedName>
</protein>
<organism evidence="2 3">
    <name type="scientific">[Candida] anglica</name>
    <dbReference type="NCBI Taxonomy" id="148631"/>
    <lineage>
        <taxon>Eukaryota</taxon>
        <taxon>Fungi</taxon>
        <taxon>Dikarya</taxon>
        <taxon>Ascomycota</taxon>
        <taxon>Saccharomycotina</taxon>
        <taxon>Pichiomycetes</taxon>
        <taxon>Debaryomycetaceae</taxon>
        <taxon>Kurtzmaniella</taxon>
    </lineage>
</organism>
<reference evidence="2 3" key="1">
    <citation type="submission" date="2024-01" db="EMBL/GenBank/DDBJ databases">
        <authorList>
            <consortium name="Genoscope - CEA"/>
            <person name="William W."/>
        </authorList>
    </citation>
    <scope>NUCLEOTIDE SEQUENCE [LARGE SCALE GENOMIC DNA]</scope>
    <source>
        <strain evidence="2 3">29B2s-10</strain>
    </source>
</reference>
<feature type="region of interest" description="Disordered" evidence="1">
    <location>
        <begin position="84"/>
        <end position="103"/>
    </location>
</feature>
<accession>A0ABP0EBG8</accession>
<dbReference type="Proteomes" id="UP001497600">
    <property type="component" value="Chromosome D"/>
</dbReference>
<proteinExistence type="predicted"/>
<feature type="compositionally biased region" description="Polar residues" evidence="1">
    <location>
        <begin position="40"/>
        <end position="49"/>
    </location>
</feature>
<evidence type="ECO:0000313" key="3">
    <source>
        <dbReference type="Proteomes" id="UP001497600"/>
    </source>
</evidence>
<name>A0ABP0EBG8_9ASCO</name>